<keyword evidence="3" id="KW-1185">Reference proteome</keyword>
<dbReference type="AlphaFoldDB" id="A0A0V1A1L2"/>
<reference evidence="2 3" key="1">
    <citation type="submission" date="2015-01" db="EMBL/GenBank/DDBJ databases">
        <title>Evolution of Trichinella species and genotypes.</title>
        <authorList>
            <person name="Korhonen P.K."/>
            <person name="Edoardo P."/>
            <person name="Giuseppe L.R."/>
            <person name="Gasser R.B."/>
        </authorList>
    </citation>
    <scope>NUCLEOTIDE SEQUENCE [LARGE SCALE GENOMIC DNA]</scope>
    <source>
        <strain evidence="2">ISS2496</strain>
    </source>
</reference>
<proteinExistence type="predicted"/>
<protein>
    <submittedName>
        <fullName evidence="2">Uncharacterized protein</fullName>
    </submittedName>
</protein>
<accession>A0A0V1A1L2</accession>
<evidence type="ECO:0000313" key="1">
    <source>
        <dbReference type="EMBL" id="KRY08014.1"/>
    </source>
</evidence>
<organism evidence="2 3">
    <name type="scientific">Trichinella patagoniensis</name>
    <dbReference type="NCBI Taxonomy" id="990121"/>
    <lineage>
        <taxon>Eukaryota</taxon>
        <taxon>Metazoa</taxon>
        <taxon>Ecdysozoa</taxon>
        <taxon>Nematoda</taxon>
        <taxon>Enoplea</taxon>
        <taxon>Dorylaimia</taxon>
        <taxon>Trichinellida</taxon>
        <taxon>Trichinellidae</taxon>
        <taxon>Trichinella</taxon>
    </lineage>
</organism>
<evidence type="ECO:0000313" key="3">
    <source>
        <dbReference type="Proteomes" id="UP000054783"/>
    </source>
</evidence>
<sequence>MDGGRRGGGQVLHSELVRDRCVKGIPLVKRNRGNGKKLQHCEWILDGRAGVYHPE</sequence>
<evidence type="ECO:0000313" key="2">
    <source>
        <dbReference type="EMBL" id="KRY18350.1"/>
    </source>
</evidence>
<dbReference type="EMBL" id="JYDQ01000048">
    <property type="protein sequence ID" value="KRY18350.1"/>
    <property type="molecule type" value="Genomic_DNA"/>
</dbReference>
<gene>
    <name evidence="2" type="ORF">T12_2867</name>
    <name evidence="1" type="ORF">T12_8496</name>
</gene>
<dbReference type="EMBL" id="JYDQ01000376">
    <property type="protein sequence ID" value="KRY08014.1"/>
    <property type="molecule type" value="Genomic_DNA"/>
</dbReference>
<dbReference type="Proteomes" id="UP000054783">
    <property type="component" value="Unassembled WGS sequence"/>
</dbReference>
<name>A0A0V1A1L2_9BILA</name>
<comment type="caution">
    <text evidence="2">The sequence shown here is derived from an EMBL/GenBank/DDBJ whole genome shotgun (WGS) entry which is preliminary data.</text>
</comment>